<name>A0A843VQV0_COLES</name>
<organism evidence="2 3">
    <name type="scientific">Colocasia esculenta</name>
    <name type="common">Wild taro</name>
    <name type="synonym">Arum esculentum</name>
    <dbReference type="NCBI Taxonomy" id="4460"/>
    <lineage>
        <taxon>Eukaryota</taxon>
        <taxon>Viridiplantae</taxon>
        <taxon>Streptophyta</taxon>
        <taxon>Embryophyta</taxon>
        <taxon>Tracheophyta</taxon>
        <taxon>Spermatophyta</taxon>
        <taxon>Magnoliopsida</taxon>
        <taxon>Liliopsida</taxon>
        <taxon>Araceae</taxon>
        <taxon>Aroideae</taxon>
        <taxon>Colocasieae</taxon>
        <taxon>Colocasia</taxon>
    </lineage>
</organism>
<dbReference type="EMBL" id="NMUH01001795">
    <property type="protein sequence ID" value="MQL95454.1"/>
    <property type="molecule type" value="Genomic_DNA"/>
</dbReference>
<keyword evidence="3" id="KW-1185">Reference proteome</keyword>
<sequence>MAPSIKGSHSTQGHRPPPPTTAPSIRGSHCS</sequence>
<comment type="caution">
    <text evidence="2">The sequence shown here is derived from an EMBL/GenBank/DDBJ whole genome shotgun (WGS) entry which is preliminary data.</text>
</comment>
<dbReference type="Proteomes" id="UP000652761">
    <property type="component" value="Unassembled WGS sequence"/>
</dbReference>
<evidence type="ECO:0000256" key="1">
    <source>
        <dbReference type="SAM" id="MobiDB-lite"/>
    </source>
</evidence>
<feature type="region of interest" description="Disordered" evidence="1">
    <location>
        <begin position="1"/>
        <end position="31"/>
    </location>
</feature>
<reference evidence="2" key="1">
    <citation type="submission" date="2017-07" db="EMBL/GenBank/DDBJ databases">
        <title>Taro Niue Genome Assembly and Annotation.</title>
        <authorList>
            <person name="Atibalentja N."/>
            <person name="Keating K."/>
            <person name="Fields C.J."/>
        </authorList>
    </citation>
    <scope>NUCLEOTIDE SEQUENCE</scope>
    <source>
        <strain evidence="2">Niue_2</strain>
        <tissue evidence="2">Leaf</tissue>
    </source>
</reference>
<accession>A0A843VQV0</accession>
<gene>
    <name evidence="2" type="ORF">Taro_028122</name>
</gene>
<protein>
    <submittedName>
        <fullName evidence="2">Uncharacterized protein</fullName>
    </submittedName>
</protein>
<evidence type="ECO:0000313" key="3">
    <source>
        <dbReference type="Proteomes" id="UP000652761"/>
    </source>
</evidence>
<proteinExistence type="predicted"/>
<dbReference type="AlphaFoldDB" id="A0A843VQV0"/>
<evidence type="ECO:0000313" key="2">
    <source>
        <dbReference type="EMBL" id="MQL95454.1"/>
    </source>
</evidence>